<dbReference type="OrthoDB" id="2322499at2759"/>
<dbReference type="PROSITE" id="PS50181">
    <property type="entry name" value="FBOX"/>
    <property type="match status" value="1"/>
</dbReference>
<dbReference type="InterPro" id="IPR001810">
    <property type="entry name" value="F-box_dom"/>
</dbReference>
<feature type="compositionally biased region" description="Low complexity" evidence="1">
    <location>
        <begin position="24"/>
        <end position="33"/>
    </location>
</feature>
<dbReference type="EMBL" id="JH687812">
    <property type="protein sequence ID" value="EJD39583.1"/>
    <property type="molecule type" value="Genomic_DNA"/>
</dbReference>
<name>J0WVZ2_AURST</name>
<evidence type="ECO:0000256" key="1">
    <source>
        <dbReference type="SAM" id="MobiDB-lite"/>
    </source>
</evidence>
<dbReference type="CDD" id="cd09917">
    <property type="entry name" value="F-box_SF"/>
    <property type="match status" value="1"/>
</dbReference>
<dbReference type="InterPro" id="IPR036047">
    <property type="entry name" value="F-box-like_dom_sf"/>
</dbReference>
<organism evidence="3 4">
    <name type="scientific">Auricularia subglabra (strain TFB-10046 / SS5)</name>
    <name type="common">White-rot fungus</name>
    <name type="synonym">Auricularia delicata (strain TFB10046)</name>
    <dbReference type="NCBI Taxonomy" id="717982"/>
    <lineage>
        <taxon>Eukaryota</taxon>
        <taxon>Fungi</taxon>
        <taxon>Dikarya</taxon>
        <taxon>Basidiomycota</taxon>
        <taxon>Agaricomycotina</taxon>
        <taxon>Agaricomycetes</taxon>
        <taxon>Auriculariales</taxon>
        <taxon>Auriculariaceae</taxon>
        <taxon>Auricularia</taxon>
    </lineage>
</organism>
<dbReference type="AlphaFoldDB" id="J0WVZ2"/>
<dbReference type="KEGG" id="adl:AURDEDRAFT_128203"/>
<dbReference type="OMA" id="SWIGATA"/>
<gene>
    <name evidence="3" type="ORF">AURDEDRAFT_128203</name>
</gene>
<keyword evidence="4" id="KW-1185">Reference proteome</keyword>
<dbReference type="Proteomes" id="UP000006514">
    <property type="component" value="Unassembled WGS sequence"/>
</dbReference>
<evidence type="ECO:0000259" key="2">
    <source>
        <dbReference type="PROSITE" id="PS50181"/>
    </source>
</evidence>
<protein>
    <recommendedName>
        <fullName evidence="2">F-box domain-containing protein</fullName>
    </recommendedName>
</protein>
<evidence type="ECO:0000313" key="4">
    <source>
        <dbReference type="Proteomes" id="UP000006514"/>
    </source>
</evidence>
<dbReference type="SUPFAM" id="SSF81383">
    <property type="entry name" value="F-box domain"/>
    <property type="match status" value="1"/>
</dbReference>
<accession>J0WVZ2</accession>
<feature type="region of interest" description="Disordered" evidence="1">
    <location>
        <begin position="1"/>
        <end position="33"/>
    </location>
</feature>
<dbReference type="InParanoid" id="J0WVZ2"/>
<feature type="domain" description="F-box" evidence="2">
    <location>
        <begin position="44"/>
        <end position="93"/>
    </location>
</feature>
<evidence type="ECO:0000313" key="3">
    <source>
        <dbReference type="EMBL" id="EJD39583.1"/>
    </source>
</evidence>
<sequence>MPPRKTRNPGSAASKGSSSKRRATTSARATAPKPVKLGARQGGLQFVTKFPLDVLYEIFRLLHPRDLLALSRTDQSLRAVLLNRAAASVWKEALASTEIPQRPEDISLPRYASLAFDTHCEICERHKAGIYHWSLRLRLCRECSKKQLVDVIDLVYENSRDYREIDRRFRATVPTSEHINYLSQTLRATYTSLRDAWRVIPLEEVDAYFEDRKNQCDSLMEHARRCSEWQFERSVWRSLERRNLRGERAGSIVERLQRLGFTEELEYDLDRVLSHPAVAQPRALTDRIWHNIEPALLTLMHDIRKEMDLCERQSEVRTFLRGECLLREDVLAVLPDIGDMMYFLDVASLLITSISTDSHEYARRKEAALESFPAALKRWRRSLGVTLYDYMHETTPKFFSDGKTSDEKIAFLNLATTMFDCGRFAYEADPACRHERETIKAYAYPYILAHVCNVGQAVEDVPDVYIHWRPDGLQFCEGLSYVIADLVRLSGLDPDTATRADMDARDARIVCQTCMWQPDERAEDSVGTWWTCIQHWSRFHRLGDGKDVTWLRLGPAAEALVRELSPPVTDDERLSWRCMRCTDPRKAVISHSWDEARLHALRKHHVVNRDNIPGRHFLAQDGYASTAEPISLDLCEVMAKFAKRSTADNARDIFVPTYNSDYFYLRCLRIGAKRGIVDPADFTGKMRTSLEALRNESQLEDF</sequence>
<proteinExistence type="predicted"/>
<reference evidence="4" key="1">
    <citation type="journal article" date="2012" name="Science">
        <title>The Paleozoic origin of enzymatic lignin decomposition reconstructed from 31 fungal genomes.</title>
        <authorList>
            <person name="Floudas D."/>
            <person name="Binder M."/>
            <person name="Riley R."/>
            <person name="Barry K."/>
            <person name="Blanchette R.A."/>
            <person name="Henrissat B."/>
            <person name="Martinez A.T."/>
            <person name="Otillar R."/>
            <person name="Spatafora J.W."/>
            <person name="Yadav J.S."/>
            <person name="Aerts A."/>
            <person name="Benoit I."/>
            <person name="Boyd A."/>
            <person name="Carlson A."/>
            <person name="Copeland A."/>
            <person name="Coutinho P.M."/>
            <person name="de Vries R.P."/>
            <person name="Ferreira P."/>
            <person name="Findley K."/>
            <person name="Foster B."/>
            <person name="Gaskell J."/>
            <person name="Glotzer D."/>
            <person name="Gorecki P."/>
            <person name="Heitman J."/>
            <person name="Hesse C."/>
            <person name="Hori C."/>
            <person name="Igarashi K."/>
            <person name="Jurgens J.A."/>
            <person name="Kallen N."/>
            <person name="Kersten P."/>
            <person name="Kohler A."/>
            <person name="Kuees U."/>
            <person name="Kumar T.K.A."/>
            <person name="Kuo A."/>
            <person name="LaButti K."/>
            <person name="Larrondo L.F."/>
            <person name="Lindquist E."/>
            <person name="Ling A."/>
            <person name="Lombard V."/>
            <person name="Lucas S."/>
            <person name="Lundell T."/>
            <person name="Martin R."/>
            <person name="McLaughlin D.J."/>
            <person name="Morgenstern I."/>
            <person name="Morin E."/>
            <person name="Murat C."/>
            <person name="Nagy L.G."/>
            <person name="Nolan M."/>
            <person name="Ohm R.A."/>
            <person name="Patyshakuliyeva A."/>
            <person name="Rokas A."/>
            <person name="Ruiz-Duenas F.J."/>
            <person name="Sabat G."/>
            <person name="Salamov A."/>
            <person name="Samejima M."/>
            <person name="Schmutz J."/>
            <person name="Slot J.C."/>
            <person name="St John F."/>
            <person name="Stenlid J."/>
            <person name="Sun H."/>
            <person name="Sun S."/>
            <person name="Syed K."/>
            <person name="Tsang A."/>
            <person name="Wiebenga A."/>
            <person name="Young D."/>
            <person name="Pisabarro A."/>
            <person name="Eastwood D.C."/>
            <person name="Martin F."/>
            <person name="Cullen D."/>
            <person name="Grigoriev I.V."/>
            <person name="Hibbett D.S."/>
        </authorList>
    </citation>
    <scope>NUCLEOTIDE SEQUENCE [LARGE SCALE GENOMIC DNA]</scope>
    <source>
        <strain evidence="4">TFB10046</strain>
    </source>
</reference>
<dbReference type="eggNOG" id="ENOG502SAM6">
    <property type="taxonomic scope" value="Eukaryota"/>
</dbReference>